<dbReference type="KEGG" id="nhe:NECHADRAFT_83117"/>
<feature type="compositionally biased region" description="Low complexity" evidence="1">
    <location>
        <begin position="379"/>
        <end position="417"/>
    </location>
</feature>
<evidence type="ECO:0000256" key="2">
    <source>
        <dbReference type="SAM" id="Phobius"/>
    </source>
</evidence>
<feature type="domain" description="Tryptophan synthase beta chain-like PALP" evidence="3">
    <location>
        <begin position="7"/>
        <end position="178"/>
    </location>
</feature>
<feature type="compositionally biased region" description="Low complexity" evidence="1">
    <location>
        <begin position="22"/>
        <end position="37"/>
    </location>
</feature>
<keyword evidence="5" id="KW-1185">Reference proteome</keyword>
<name>C7ZB02_FUSV7</name>
<reference evidence="4 5" key="1">
    <citation type="journal article" date="2009" name="PLoS Genet.">
        <title>The genome of Nectria haematococca: contribution of supernumerary chromosomes to gene expansion.</title>
        <authorList>
            <person name="Coleman J.J."/>
            <person name="Rounsley S.D."/>
            <person name="Rodriguez-Carres M."/>
            <person name="Kuo A."/>
            <person name="Wasmann C.C."/>
            <person name="Grimwood J."/>
            <person name="Schmutz J."/>
            <person name="Taga M."/>
            <person name="White G.J."/>
            <person name="Zhou S."/>
            <person name="Schwartz D.C."/>
            <person name="Freitag M."/>
            <person name="Ma L.J."/>
            <person name="Danchin E.G."/>
            <person name="Henrissat B."/>
            <person name="Coutinho P.M."/>
            <person name="Nelson D.R."/>
            <person name="Straney D."/>
            <person name="Napoli C.A."/>
            <person name="Barker B.M."/>
            <person name="Gribskov M."/>
            <person name="Rep M."/>
            <person name="Kroken S."/>
            <person name="Molnar I."/>
            <person name="Rensing C."/>
            <person name="Kennell J.C."/>
            <person name="Zamora J."/>
            <person name="Farman M.L."/>
            <person name="Selker E.U."/>
            <person name="Salamov A."/>
            <person name="Shapiro H."/>
            <person name="Pangilinan J."/>
            <person name="Lindquist E."/>
            <person name="Lamers C."/>
            <person name="Grigoriev I.V."/>
            <person name="Geiser D.M."/>
            <person name="Covert S.F."/>
            <person name="Temporini E."/>
            <person name="Vanetten H.D."/>
        </authorList>
    </citation>
    <scope>NUCLEOTIDE SEQUENCE [LARGE SCALE GENOMIC DNA]</scope>
    <source>
        <strain evidence="5">ATCC MYA-4622 / CBS 123669 / FGSC 9596 / NRRL 45880 / 77-13-4</strain>
    </source>
</reference>
<proteinExistence type="predicted"/>
<dbReference type="Proteomes" id="UP000005206">
    <property type="component" value="Chromosome 7"/>
</dbReference>
<protein>
    <recommendedName>
        <fullName evidence="3">Tryptophan synthase beta chain-like PALP domain-containing protein</fullName>
    </recommendedName>
</protein>
<dbReference type="HOGENOM" id="CLU_532192_0_0_1"/>
<dbReference type="PANTHER" id="PTHR10314">
    <property type="entry name" value="CYSTATHIONINE BETA-SYNTHASE"/>
    <property type="match status" value="1"/>
</dbReference>
<dbReference type="EMBL" id="GG698914">
    <property type="protein sequence ID" value="EEU38827.1"/>
    <property type="molecule type" value="Genomic_DNA"/>
</dbReference>
<accession>C7ZB02</accession>
<dbReference type="eggNOG" id="KOG1252">
    <property type="taxonomic scope" value="Eukaryota"/>
</dbReference>
<feature type="region of interest" description="Disordered" evidence="1">
    <location>
        <begin position="483"/>
        <end position="512"/>
    </location>
</feature>
<evidence type="ECO:0000259" key="3">
    <source>
        <dbReference type="Pfam" id="PF00291"/>
    </source>
</evidence>
<keyword evidence="2" id="KW-1133">Transmembrane helix</keyword>
<dbReference type="Pfam" id="PF00291">
    <property type="entry name" value="PALP"/>
    <property type="match status" value="1"/>
</dbReference>
<dbReference type="SUPFAM" id="SSF53686">
    <property type="entry name" value="Tryptophan synthase beta subunit-like PLP-dependent enzymes"/>
    <property type="match status" value="1"/>
</dbReference>
<organism evidence="4 5">
    <name type="scientific">Fusarium vanettenii (strain ATCC MYA-4622 / CBS 123669 / FGSC 9596 / NRRL 45880 / 77-13-4)</name>
    <name type="common">Fusarium solani subsp. pisi</name>
    <dbReference type="NCBI Taxonomy" id="660122"/>
    <lineage>
        <taxon>Eukaryota</taxon>
        <taxon>Fungi</taxon>
        <taxon>Dikarya</taxon>
        <taxon>Ascomycota</taxon>
        <taxon>Pezizomycotina</taxon>
        <taxon>Sordariomycetes</taxon>
        <taxon>Hypocreomycetidae</taxon>
        <taxon>Hypocreales</taxon>
        <taxon>Nectriaceae</taxon>
        <taxon>Fusarium</taxon>
        <taxon>Fusarium solani species complex</taxon>
        <taxon>Fusarium vanettenii</taxon>
    </lineage>
</organism>
<feature type="region of interest" description="Disordered" evidence="1">
    <location>
        <begin position="346"/>
        <end position="426"/>
    </location>
</feature>
<dbReference type="Gene3D" id="3.40.50.1100">
    <property type="match status" value="1"/>
</dbReference>
<dbReference type="InParanoid" id="C7ZB02"/>
<dbReference type="AlphaFoldDB" id="C7ZB02"/>
<feature type="transmembrane region" description="Helical" evidence="2">
    <location>
        <begin position="447"/>
        <end position="469"/>
    </location>
</feature>
<dbReference type="RefSeq" id="XP_003044540.1">
    <property type="nucleotide sequence ID" value="XM_003044494.1"/>
</dbReference>
<sequence>MFSTLSATPLVYASRMSSLKDAQKSSSSSSTSNPTGSCKGRMAKSIIEEAEKSGRLKPSMAVVEASGGNTGSSLALVCAAKGYNCHIVTSNAFAVEKLRTMSAIGTHVEIIHCPSGKIHADLIPSMICRVAEHSQDDQMYWTDQFNNRDGFEGYEVLESELVEQFPNGVDAFCGVVGAADPGGSAELFIIVADLLFKDVTMINNESCGFWAPFLALLMRGIYGLGFIFLDGTFGQKVGIAIPGCVSDCIRSMKAECDSGAVMCLHWAYKGNRFIDELSSCLKEGCNPDEVVLAEDFHGPLYARVDRPKIGLEGRITTTADANAPPIVGQGESLTTLGDDTQEVMSTEDANAPPVIGQGESLTTLSEDTEEAVSTKDSDTSTSIDSVKAGVAASASTTKAVAETTASTSTKSSIARSTSTKEEQATETVLPASDKYYPGGGLSAGAKAGIGVGVALGVMGFGCLVAAIWLMRRRRAIMGAPGTGVTHARPLKSPRQVEVAEIDGRPAPQELPA</sequence>
<dbReference type="InterPro" id="IPR001926">
    <property type="entry name" value="TrpB-like_PALP"/>
</dbReference>
<dbReference type="GeneID" id="9670734"/>
<evidence type="ECO:0000256" key="1">
    <source>
        <dbReference type="SAM" id="MobiDB-lite"/>
    </source>
</evidence>
<evidence type="ECO:0000313" key="4">
    <source>
        <dbReference type="EMBL" id="EEU38827.1"/>
    </source>
</evidence>
<dbReference type="STRING" id="660122.C7ZB02"/>
<keyword evidence="2" id="KW-0472">Membrane</keyword>
<dbReference type="InterPro" id="IPR050214">
    <property type="entry name" value="Cys_Synth/Cystath_Beta-Synth"/>
</dbReference>
<dbReference type="VEuPathDB" id="FungiDB:NECHADRAFT_83117"/>
<dbReference type="InterPro" id="IPR036052">
    <property type="entry name" value="TrpB-like_PALP_sf"/>
</dbReference>
<feature type="region of interest" description="Disordered" evidence="1">
    <location>
        <begin position="22"/>
        <end position="42"/>
    </location>
</feature>
<evidence type="ECO:0000313" key="5">
    <source>
        <dbReference type="Proteomes" id="UP000005206"/>
    </source>
</evidence>
<dbReference type="OrthoDB" id="5105030at2759"/>
<gene>
    <name evidence="4" type="ORF">NECHADRAFT_83117</name>
</gene>
<keyword evidence="2" id="KW-0812">Transmembrane</keyword>